<proteinExistence type="predicted"/>
<dbReference type="EMBL" id="UOGH01000005">
    <property type="protein sequence ID" value="VAX26637.1"/>
    <property type="molecule type" value="Genomic_DNA"/>
</dbReference>
<sequence>MDNVKRIIASTLIKLLRPLMRVLLKNNIPYGTFADIAKWVYVDVASEDFGVPGRKQTISRISTITGLSRKEVKRMKEIEAPYDLGAAERYNRAARVISGWIKDPRFLDGAGMPARLPFEGDAKSFSVLVRAYSGDVPPRAILDEMLRAGVVEMNDRKVKLLNRGYIVKKGEVEKFGIMGRDVSELISTIHHNIANDPEDAFFQRKVSYDNIPVEVYPEVRSRISDMAAEFVESMDRVISQYDRDMNPSVQGTGRKRLGLGVFYFEE</sequence>
<reference evidence="1" key="1">
    <citation type="submission" date="2018-06" db="EMBL/GenBank/DDBJ databases">
        <authorList>
            <person name="Zhirakovskaya E."/>
        </authorList>
    </citation>
    <scope>NUCLEOTIDE SEQUENCE</scope>
</reference>
<organism evidence="1">
    <name type="scientific">hydrothermal vent metagenome</name>
    <dbReference type="NCBI Taxonomy" id="652676"/>
    <lineage>
        <taxon>unclassified sequences</taxon>
        <taxon>metagenomes</taxon>
        <taxon>ecological metagenomes</taxon>
    </lineage>
</organism>
<dbReference type="AlphaFoldDB" id="A0A3B1DDA4"/>
<accession>A0A3B1DDA4</accession>
<protein>
    <submittedName>
        <fullName evidence="1">Uncharacterized protein</fullName>
    </submittedName>
</protein>
<evidence type="ECO:0000313" key="1">
    <source>
        <dbReference type="EMBL" id="VAX26637.1"/>
    </source>
</evidence>
<name>A0A3B1DDA4_9ZZZZ</name>
<dbReference type="Pfam" id="PF20112">
    <property type="entry name" value="DUF6502"/>
    <property type="match status" value="1"/>
</dbReference>
<gene>
    <name evidence="1" type="ORF">MNBD_NITROSPIRAE02-1616</name>
</gene>
<dbReference type="InterPro" id="IPR045445">
    <property type="entry name" value="DUF6502"/>
</dbReference>